<keyword evidence="2" id="KW-0326">Glycosidase</keyword>
<dbReference type="PANTHER" id="PTHR43053">
    <property type="entry name" value="GLYCOSIDASE FAMILY 31"/>
    <property type="match status" value="1"/>
</dbReference>
<dbReference type="InterPro" id="IPR050985">
    <property type="entry name" value="Alpha-glycosidase_related"/>
</dbReference>
<organism evidence="3 4">
    <name type="scientific">Paenibacillus marchantiophytorum</name>
    <dbReference type="NCBI Taxonomy" id="1619310"/>
    <lineage>
        <taxon>Bacteria</taxon>
        <taxon>Bacillati</taxon>
        <taxon>Bacillota</taxon>
        <taxon>Bacilli</taxon>
        <taxon>Bacillales</taxon>
        <taxon>Paenibacillaceae</taxon>
        <taxon>Paenibacillus</taxon>
    </lineage>
</organism>
<comment type="caution">
    <text evidence="3">The sequence shown here is derived from an EMBL/GenBank/DDBJ whole genome shotgun (WGS) entry which is preliminary data.</text>
</comment>
<evidence type="ECO:0008006" key="5">
    <source>
        <dbReference type="Google" id="ProtNLM"/>
    </source>
</evidence>
<dbReference type="SUPFAM" id="SSF51445">
    <property type="entry name" value="(Trans)glycosidases"/>
    <property type="match status" value="1"/>
</dbReference>
<sequence length="239" mass="27494">MKALCQSIKQKGFEPAIWVAPFIAEKESSLFKNHPDWFIKNERGNPLSSDVVSFGGWRCSPWYMLDGTHPGAQDYLTHVFKTMRDEWGCRYFKLDANMWGALHGGTYYQLNTTRVEAYREGMKAMLLGAGADSFLLGCNAPMWPSLGIVHGMRTTDDTLRSWGNFKKVANECFWRNWQHNKLWVNDPDCLLLENNDRHKQITPDGRLVKLKSVLTDDEFLFHATHILCSGGIWAFIQKK</sequence>
<evidence type="ECO:0000313" key="4">
    <source>
        <dbReference type="Proteomes" id="UP000615455"/>
    </source>
</evidence>
<dbReference type="EMBL" id="BMHE01000010">
    <property type="protein sequence ID" value="GFZ78978.1"/>
    <property type="molecule type" value="Genomic_DNA"/>
</dbReference>
<dbReference type="Pfam" id="PF02065">
    <property type="entry name" value="Melibiase"/>
    <property type="match status" value="1"/>
</dbReference>
<dbReference type="Gene3D" id="3.20.20.70">
    <property type="entry name" value="Aldolase class I"/>
    <property type="match status" value="1"/>
</dbReference>
<protein>
    <recommendedName>
        <fullName evidence="5">Alpha-galactosidase</fullName>
    </recommendedName>
</protein>
<reference evidence="4" key="1">
    <citation type="journal article" date="2019" name="Int. J. Syst. Evol. Microbiol.">
        <title>The Global Catalogue of Microorganisms (GCM) 10K type strain sequencing project: providing services to taxonomists for standard genome sequencing and annotation.</title>
        <authorList>
            <consortium name="The Broad Institute Genomics Platform"/>
            <consortium name="The Broad Institute Genome Sequencing Center for Infectious Disease"/>
            <person name="Wu L."/>
            <person name="Ma J."/>
        </authorList>
    </citation>
    <scope>NUCLEOTIDE SEQUENCE [LARGE SCALE GENOMIC DNA]</scope>
    <source>
        <strain evidence="4">CGMCC 1.15043</strain>
    </source>
</reference>
<name>A0ABQ1EMR1_9BACL</name>
<evidence type="ECO:0000256" key="1">
    <source>
        <dbReference type="ARBA" id="ARBA00022801"/>
    </source>
</evidence>
<keyword evidence="4" id="KW-1185">Reference proteome</keyword>
<keyword evidence="1" id="KW-0378">Hydrolase</keyword>
<dbReference type="Proteomes" id="UP000615455">
    <property type="component" value="Unassembled WGS sequence"/>
</dbReference>
<dbReference type="InterPro" id="IPR002252">
    <property type="entry name" value="Glyco_hydro_36"/>
</dbReference>
<dbReference type="PANTHER" id="PTHR43053:SF3">
    <property type="entry name" value="ALPHA-GALACTOSIDASE C-RELATED"/>
    <property type="match status" value="1"/>
</dbReference>
<proteinExistence type="predicted"/>
<evidence type="ECO:0000313" key="3">
    <source>
        <dbReference type="EMBL" id="GFZ78978.1"/>
    </source>
</evidence>
<dbReference type="InterPro" id="IPR017853">
    <property type="entry name" value="GH"/>
</dbReference>
<dbReference type="InterPro" id="IPR013785">
    <property type="entry name" value="Aldolase_TIM"/>
</dbReference>
<evidence type="ECO:0000256" key="2">
    <source>
        <dbReference type="ARBA" id="ARBA00023295"/>
    </source>
</evidence>
<gene>
    <name evidence="3" type="ORF">GCM10008018_25660</name>
</gene>
<dbReference type="CDD" id="cd14791">
    <property type="entry name" value="GH36"/>
    <property type="match status" value="1"/>
</dbReference>
<accession>A0ABQ1EMR1</accession>